<gene>
    <name evidence="1" type="ORF">DVH24_019836</name>
</gene>
<accession>A0A498HZA9</accession>
<evidence type="ECO:0000313" key="2">
    <source>
        <dbReference type="Proteomes" id="UP000290289"/>
    </source>
</evidence>
<sequence>MPPLSCFRISGRSPTTSLRLTMLVP</sequence>
<protein>
    <submittedName>
        <fullName evidence="1">Uncharacterized protein</fullName>
    </submittedName>
</protein>
<keyword evidence="2" id="KW-1185">Reference proteome</keyword>
<reference evidence="1 2" key="1">
    <citation type="submission" date="2018-10" db="EMBL/GenBank/DDBJ databases">
        <title>A high-quality apple genome assembly.</title>
        <authorList>
            <person name="Hu J."/>
        </authorList>
    </citation>
    <scope>NUCLEOTIDE SEQUENCE [LARGE SCALE GENOMIC DNA]</scope>
    <source>
        <strain evidence="2">cv. HFTH1</strain>
        <tissue evidence="1">Young leaf</tissue>
    </source>
</reference>
<evidence type="ECO:0000313" key="1">
    <source>
        <dbReference type="EMBL" id="RXH76948.1"/>
    </source>
</evidence>
<dbReference type="AlphaFoldDB" id="A0A498HZA9"/>
<comment type="caution">
    <text evidence="1">The sequence shown here is derived from an EMBL/GenBank/DDBJ whole genome shotgun (WGS) entry which is preliminary data.</text>
</comment>
<proteinExistence type="predicted"/>
<dbReference type="Proteomes" id="UP000290289">
    <property type="component" value="Chromosome 14"/>
</dbReference>
<dbReference type="EMBL" id="RDQH01000340">
    <property type="protein sequence ID" value="RXH76948.1"/>
    <property type="molecule type" value="Genomic_DNA"/>
</dbReference>
<name>A0A498HZA9_MALDO</name>
<organism evidence="1 2">
    <name type="scientific">Malus domestica</name>
    <name type="common">Apple</name>
    <name type="synonym">Pyrus malus</name>
    <dbReference type="NCBI Taxonomy" id="3750"/>
    <lineage>
        <taxon>Eukaryota</taxon>
        <taxon>Viridiplantae</taxon>
        <taxon>Streptophyta</taxon>
        <taxon>Embryophyta</taxon>
        <taxon>Tracheophyta</taxon>
        <taxon>Spermatophyta</taxon>
        <taxon>Magnoliopsida</taxon>
        <taxon>eudicotyledons</taxon>
        <taxon>Gunneridae</taxon>
        <taxon>Pentapetalae</taxon>
        <taxon>rosids</taxon>
        <taxon>fabids</taxon>
        <taxon>Rosales</taxon>
        <taxon>Rosaceae</taxon>
        <taxon>Amygdaloideae</taxon>
        <taxon>Maleae</taxon>
        <taxon>Malus</taxon>
    </lineage>
</organism>